<keyword evidence="7" id="KW-1185">Reference proteome</keyword>
<keyword evidence="2 4" id="KW-0863">Zinc-finger</keyword>
<dbReference type="STRING" id="1314776.A0A165XW04"/>
<name>A0A165XW04_9AGAM</name>
<keyword evidence="3" id="KW-0862">Zinc</keyword>
<dbReference type="Pfam" id="PF01753">
    <property type="entry name" value="zf-MYND"/>
    <property type="match status" value="1"/>
</dbReference>
<gene>
    <name evidence="6" type="ORF">SISSUDRAFT_1055303</name>
</gene>
<dbReference type="PROSITE" id="PS01360">
    <property type="entry name" value="ZF_MYND_1"/>
    <property type="match status" value="1"/>
</dbReference>
<protein>
    <recommendedName>
        <fullName evidence="5">MYND-type domain-containing protein</fullName>
    </recommendedName>
</protein>
<sequence>MPDLSRPGEKTIFKINSATKSGSKPGLVYSKNTPEGCAYCLAPRKEGQPPLPLCLGCRSVRFCNKEHQVAFWPEHKSYCKQQIKNQEAIARINATSSLTKSGFPSVQERKLIVEDWVELHRLSLIKACASALHTAEKPFDWNNQHVLFVLSYRKDSDGNPSTAFELDDAYINENPPVGTNSRAGFDSISELLDNPSRRSRDAEDPNYIGIVPCLFHFDREYGWITGQPCYKRDLNLSKNHDYWVQELKFLVMHGLIYRVRGRIADGPVWHPGFVEKKDNKWVWEEKSLESLKAKGINVSAIVRG</sequence>
<evidence type="ECO:0000256" key="1">
    <source>
        <dbReference type="ARBA" id="ARBA00022723"/>
    </source>
</evidence>
<evidence type="ECO:0000313" key="7">
    <source>
        <dbReference type="Proteomes" id="UP000076798"/>
    </source>
</evidence>
<dbReference type="AlphaFoldDB" id="A0A165XW04"/>
<evidence type="ECO:0000313" key="6">
    <source>
        <dbReference type="EMBL" id="KZT32611.1"/>
    </source>
</evidence>
<dbReference type="EMBL" id="KV428312">
    <property type="protein sequence ID" value="KZT32611.1"/>
    <property type="molecule type" value="Genomic_DNA"/>
</dbReference>
<evidence type="ECO:0000256" key="3">
    <source>
        <dbReference type="ARBA" id="ARBA00022833"/>
    </source>
</evidence>
<dbReference type="Proteomes" id="UP000076798">
    <property type="component" value="Unassembled WGS sequence"/>
</dbReference>
<dbReference type="OrthoDB" id="2957110at2759"/>
<dbReference type="InterPro" id="IPR002893">
    <property type="entry name" value="Znf_MYND"/>
</dbReference>
<dbReference type="Gene3D" id="6.10.140.2220">
    <property type="match status" value="1"/>
</dbReference>
<proteinExistence type="predicted"/>
<evidence type="ECO:0000259" key="5">
    <source>
        <dbReference type="PROSITE" id="PS50865"/>
    </source>
</evidence>
<reference evidence="6 7" key="1">
    <citation type="journal article" date="2016" name="Mol. Biol. Evol.">
        <title>Comparative Genomics of Early-Diverging Mushroom-Forming Fungi Provides Insights into the Origins of Lignocellulose Decay Capabilities.</title>
        <authorList>
            <person name="Nagy L.G."/>
            <person name="Riley R."/>
            <person name="Tritt A."/>
            <person name="Adam C."/>
            <person name="Daum C."/>
            <person name="Floudas D."/>
            <person name="Sun H."/>
            <person name="Yadav J.S."/>
            <person name="Pangilinan J."/>
            <person name="Larsson K.H."/>
            <person name="Matsuura K."/>
            <person name="Barry K."/>
            <person name="Labutti K."/>
            <person name="Kuo R."/>
            <person name="Ohm R.A."/>
            <person name="Bhattacharya S.S."/>
            <person name="Shirouzu T."/>
            <person name="Yoshinaga Y."/>
            <person name="Martin F.M."/>
            <person name="Grigoriev I.V."/>
            <person name="Hibbett D.S."/>
        </authorList>
    </citation>
    <scope>NUCLEOTIDE SEQUENCE [LARGE SCALE GENOMIC DNA]</scope>
    <source>
        <strain evidence="6 7">HHB10207 ss-3</strain>
    </source>
</reference>
<evidence type="ECO:0000256" key="4">
    <source>
        <dbReference type="PROSITE-ProRule" id="PRU00134"/>
    </source>
</evidence>
<feature type="domain" description="MYND-type" evidence="5">
    <location>
        <begin position="37"/>
        <end position="79"/>
    </location>
</feature>
<keyword evidence="1" id="KW-0479">Metal-binding</keyword>
<evidence type="ECO:0000256" key="2">
    <source>
        <dbReference type="ARBA" id="ARBA00022771"/>
    </source>
</evidence>
<organism evidence="6 7">
    <name type="scientific">Sistotremastrum suecicum HHB10207 ss-3</name>
    <dbReference type="NCBI Taxonomy" id="1314776"/>
    <lineage>
        <taxon>Eukaryota</taxon>
        <taxon>Fungi</taxon>
        <taxon>Dikarya</taxon>
        <taxon>Basidiomycota</taxon>
        <taxon>Agaricomycotina</taxon>
        <taxon>Agaricomycetes</taxon>
        <taxon>Sistotremastrales</taxon>
        <taxon>Sistotremastraceae</taxon>
        <taxon>Sistotremastrum</taxon>
    </lineage>
</organism>
<dbReference type="SUPFAM" id="SSF144232">
    <property type="entry name" value="HIT/MYND zinc finger-like"/>
    <property type="match status" value="1"/>
</dbReference>
<dbReference type="GO" id="GO:0008270">
    <property type="term" value="F:zinc ion binding"/>
    <property type="evidence" value="ECO:0007669"/>
    <property type="project" value="UniProtKB-KW"/>
</dbReference>
<accession>A0A165XW04</accession>
<dbReference type="PROSITE" id="PS50865">
    <property type="entry name" value="ZF_MYND_2"/>
    <property type="match status" value="1"/>
</dbReference>